<feature type="domain" description="Thiamine pyrophosphate enzyme TPP-binding" evidence="5">
    <location>
        <begin position="388"/>
        <end position="543"/>
    </location>
</feature>
<dbReference type="InterPro" id="IPR000399">
    <property type="entry name" value="TPP-bd_CS"/>
</dbReference>
<comment type="similarity">
    <text evidence="1 3">Belongs to the TPP enzyme family.</text>
</comment>
<dbReference type="InterPro" id="IPR047211">
    <property type="entry name" value="POXB-like"/>
</dbReference>
<sequence length="600" mass="63655">MLTSDLIVQRLTEWGVTRVFGYSGDGNNGLMGALQRAGRPEFVQARHEESAAFMAAGHAKYTGGAGVVTATQGPGAVHLLTGLYDAKADSVPVVALVGQQDRSTLGSGYQQEVDLHTLFQDVAAGFAQQLSSPEQVPMAIDRAFRQALARRGPAIVIVPQDVQEATAPDIGQEHGQIPTSPVCGSVDAVPPPEALAEAARVLSGRSRLTVLAGQGVAGAWPELAEFAEHTGAAIVTSLLGKPHVDETAPFVAGTMGHLGTPESAVALQECDALLIAGSDDPWTEYYPPPGSVPAVQIDLDPARLGNRHPVAVGIAADAAASLRALTAALPAAGHDGWRDRIRTAVETGREVARQRAEVPTRPGTVNPEAVFSHWRPHADADDAVLAIDVGSCVYWYVRQLRTRPGVPAHLSSTLASMGCAVPYGLAAKLAWPHRPVYAFAGDGAVQMLGINELITVSRLWRQWEDPRFVLTVLNNGDLAEVSWEQREMEGMPRFAESQDLPVFDVAAYATQLGLTGVAVDDPAKLPDAIGAAVTADRPVVLDVRTDPDTPMLPPLYQDREKLPGIREALGGEAAPHREHALRLLEEYAGIELRLLGLGES</sequence>
<name>A0A8J2XEK5_9MICO</name>
<feature type="domain" description="Thiamine pyrophosphate enzyme N-terminal TPP-binding" evidence="6">
    <location>
        <begin position="3"/>
        <end position="115"/>
    </location>
</feature>
<dbReference type="RefSeq" id="WP_188549791.1">
    <property type="nucleotide sequence ID" value="NZ_BMFY01000003.1"/>
</dbReference>
<proteinExistence type="inferred from homology"/>
<dbReference type="Pfam" id="PF00205">
    <property type="entry name" value="TPP_enzyme_M"/>
    <property type="match status" value="1"/>
</dbReference>
<dbReference type="CDD" id="cd07039">
    <property type="entry name" value="TPP_PYR_POX"/>
    <property type="match status" value="1"/>
</dbReference>
<evidence type="ECO:0000259" key="5">
    <source>
        <dbReference type="Pfam" id="PF02775"/>
    </source>
</evidence>
<dbReference type="Pfam" id="PF02775">
    <property type="entry name" value="TPP_enzyme_C"/>
    <property type="match status" value="1"/>
</dbReference>
<dbReference type="GO" id="GO:0000287">
    <property type="term" value="F:magnesium ion binding"/>
    <property type="evidence" value="ECO:0007669"/>
    <property type="project" value="InterPro"/>
</dbReference>
<organism evidence="7 8">
    <name type="scientific">Sediminivirga luteola</name>
    <dbReference type="NCBI Taxonomy" id="1774748"/>
    <lineage>
        <taxon>Bacteria</taxon>
        <taxon>Bacillati</taxon>
        <taxon>Actinomycetota</taxon>
        <taxon>Actinomycetes</taxon>
        <taxon>Micrococcales</taxon>
        <taxon>Brevibacteriaceae</taxon>
        <taxon>Sediminivirga</taxon>
    </lineage>
</organism>
<dbReference type="InterPro" id="IPR029035">
    <property type="entry name" value="DHS-like_NAD/FAD-binding_dom"/>
</dbReference>
<evidence type="ECO:0000259" key="6">
    <source>
        <dbReference type="Pfam" id="PF02776"/>
    </source>
</evidence>
<reference evidence="7" key="1">
    <citation type="journal article" date="2014" name="Int. J. Syst. Evol. Microbiol.">
        <title>Complete genome sequence of Corynebacterium casei LMG S-19264T (=DSM 44701T), isolated from a smear-ripened cheese.</title>
        <authorList>
            <consortium name="US DOE Joint Genome Institute (JGI-PGF)"/>
            <person name="Walter F."/>
            <person name="Albersmeier A."/>
            <person name="Kalinowski J."/>
            <person name="Ruckert C."/>
        </authorList>
    </citation>
    <scope>NUCLEOTIDE SEQUENCE</scope>
    <source>
        <strain evidence="7">CGMCC 1.12785</strain>
    </source>
</reference>
<dbReference type="Pfam" id="PF02776">
    <property type="entry name" value="TPP_enzyme_N"/>
    <property type="match status" value="1"/>
</dbReference>
<comment type="caution">
    <text evidence="7">The sequence shown here is derived from an EMBL/GenBank/DDBJ whole genome shotgun (WGS) entry which is preliminary data.</text>
</comment>
<dbReference type="InterPro" id="IPR011766">
    <property type="entry name" value="TPP_enzyme_TPP-bd"/>
</dbReference>
<protein>
    <submittedName>
        <fullName evidence="7">Thiamine pyrophosphate-requiring protein</fullName>
    </submittedName>
</protein>
<keyword evidence="8" id="KW-1185">Reference proteome</keyword>
<evidence type="ECO:0000256" key="3">
    <source>
        <dbReference type="RuleBase" id="RU362132"/>
    </source>
</evidence>
<dbReference type="PANTHER" id="PTHR42981">
    <property type="entry name" value="PYRUVATE DEHYDROGENASE [UBIQUINONE]"/>
    <property type="match status" value="1"/>
</dbReference>
<dbReference type="PANTHER" id="PTHR42981:SF2">
    <property type="entry name" value="PYRUVATE DEHYDROGENASE [UBIQUINONE]"/>
    <property type="match status" value="1"/>
</dbReference>
<dbReference type="NCBIfam" id="NF006129">
    <property type="entry name" value="PRK08273.1"/>
    <property type="match status" value="1"/>
</dbReference>
<dbReference type="EMBL" id="BMFY01000003">
    <property type="protein sequence ID" value="GGA08754.1"/>
    <property type="molecule type" value="Genomic_DNA"/>
</dbReference>
<dbReference type="GO" id="GO:0030976">
    <property type="term" value="F:thiamine pyrophosphate binding"/>
    <property type="evidence" value="ECO:0007669"/>
    <property type="project" value="InterPro"/>
</dbReference>
<dbReference type="InterPro" id="IPR012001">
    <property type="entry name" value="Thiamin_PyroP_enz_TPP-bd_dom"/>
</dbReference>
<reference evidence="7" key="2">
    <citation type="submission" date="2020-09" db="EMBL/GenBank/DDBJ databases">
        <authorList>
            <person name="Sun Q."/>
            <person name="Zhou Y."/>
        </authorList>
    </citation>
    <scope>NUCLEOTIDE SEQUENCE</scope>
    <source>
        <strain evidence="7">CGMCC 1.12785</strain>
    </source>
</reference>
<evidence type="ECO:0000259" key="4">
    <source>
        <dbReference type="Pfam" id="PF00205"/>
    </source>
</evidence>
<dbReference type="AlphaFoldDB" id="A0A8J2XEK5"/>
<evidence type="ECO:0000313" key="8">
    <source>
        <dbReference type="Proteomes" id="UP000616114"/>
    </source>
</evidence>
<gene>
    <name evidence="7" type="ORF">GCM10011333_09640</name>
</gene>
<dbReference type="InterPro" id="IPR012000">
    <property type="entry name" value="Thiamin_PyroP_enz_cen_dom"/>
</dbReference>
<evidence type="ECO:0000313" key="7">
    <source>
        <dbReference type="EMBL" id="GGA08754.1"/>
    </source>
</evidence>
<dbReference type="SUPFAM" id="SSF52518">
    <property type="entry name" value="Thiamin diphosphate-binding fold (THDP-binding)"/>
    <property type="match status" value="2"/>
</dbReference>
<dbReference type="GO" id="GO:0003824">
    <property type="term" value="F:catalytic activity"/>
    <property type="evidence" value="ECO:0007669"/>
    <property type="project" value="InterPro"/>
</dbReference>
<keyword evidence="2 3" id="KW-0786">Thiamine pyrophosphate</keyword>
<accession>A0A8J2XEK5</accession>
<dbReference type="InterPro" id="IPR029061">
    <property type="entry name" value="THDP-binding"/>
</dbReference>
<evidence type="ECO:0000256" key="2">
    <source>
        <dbReference type="ARBA" id="ARBA00023052"/>
    </source>
</evidence>
<dbReference type="Proteomes" id="UP000616114">
    <property type="component" value="Unassembled WGS sequence"/>
</dbReference>
<dbReference type="Gene3D" id="3.40.50.1220">
    <property type="entry name" value="TPP-binding domain"/>
    <property type="match status" value="1"/>
</dbReference>
<feature type="domain" description="Thiamine pyrophosphate enzyme central" evidence="4">
    <location>
        <begin position="195"/>
        <end position="325"/>
    </location>
</feature>
<dbReference type="InterPro" id="IPR047210">
    <property type="entry name" value="TPP_PYR_POXB-like"/>
</dbReference>
<evidence type="ECO:0000256" key="1">
    <source>
        <dbReference type="ARBA" id="ARBA00007812"/>
    </source>
</evidence>
<dbReference type="Gene3D" id="3.40.50.970">
    <property type="match status" value="2"/>
</dbReference>
<dbReference type="SUPFAM" id="SSF52467">
    <property type="entry name" value="DHS-like NAD/FAD-binding domain"/>
    <property type="match status" value="1"/>
</dbReference>
<dbReference type="PROSITE" id="PS00187">
    <property type="entry name" value="TPP_ENZYMES"/>
    <property type="match status" value="1"/>
</dbReference>